<gene>
    <name evidence="2" type="ORF">N311_08715</name>
</gene>
<organism evidence="2 3">
    <name type="scientific">Apaloderma vittatum</name>
    <name type="common">Bar-tailed trogon</name>
    <dbReference type="NCBI Taxonomy" id="57397"/>
    <lineage>
        <taxon>Eukaryota</taxon>
        <taxon>Metazoa</taxon>
        <taxon>Chordata</taxon>
        <taxon>Craniata</taxon>
        <taxon>Vertebrata</taxon>
        <taxon>Euteleostomi</taxon>
        <taxon>Archelosauria</taxon>
        <taxon>Archosauria</taxon>
        <taxon>Dinosauria</taxon>
        <taxon>Saurischia</taxon>
        <taxon>Theropoda</taxon>
        <taxon>Coelurosauria</taxon>
        <taxon>Aves</taxon>
        <taxon>Neognathae</taxon>
        <taxon>Neoaves</taxon>
        <taxon>Telluraves</taxon>
        <taxon>Coraciimorphae</taxon>
        <taxon>Trogoniformes</taxon>
        <taxon>Trogonidae</taxon>
        <taxon>Apaloderma</taxon>
    </lineage>
</organism>
<dbReference type="GO" id="GO:0005829">
    <property type="term" value="C:cytosol"/>
    <property type="evidence" value="ECO:0007669"/>
    <property type="project" value="TreeGrafter"/>
</dbReference>
<feature type="compositionally biased region" description="Basic and acidic residues" evidence="1">
    <location>
        <begin position="36"/>
        <end position="57"/>
    </location>
</feature>
<dbReference type="PANTHER" id="PTHR21553">
    <property type="entry name" value="ALMS1-RELATED"/>
    <property type="match status" value="1"/>
</dbReference>
<sequence>VKTYSADNFSVTRYHVFEPYVDKEVDGEQPDARLAAAEEGKRLEERHREAERERREQLEKAQLRGSHALKKVHLAQDRERLLKELEQMQNMDRLRRGQILAQMPPQPFVPPYRRLEIKEEWQRELEVAFEDMCSEDRKMKGDLILRFEPQPLPAPSDRCQDNDL</sequence>
<feature type="region of interest" description="Disordered" evidence="1">
    <location>
        <begin position="25"/>
        <end position="57"/>
    </location>
</feature>
<protein>
    <submittedName>
        <fullName evidence="2">Centrosomal protein KIAA1731</fullName>
    </submittedName>
</protein>
<accession>A0A091NVP7</accession>
<dbReference type="GO" id="GO:0005813">
    <property type="term" value="C:centrosome"/>
    <property type="evidence" value="ECO:0007669"/>
    <property type="project" value="TreeGrafter"/>
</dbReference>
<dbReference type="AlphaFoldDB" id="A0A091NVP7"/>
<proteinExistence type="predicted"/>
<evidence type="ECO:0000313" key="2">
    <source>
        <dbReference type="EMBL" id="KFP83540.1"/>
    </source>
</evidence>
<dbReference type="GO" id="GO:0005814">
    <property type="term" value="C:centriole"/>
    <property type="evidence" value="ECO:0007669"/>
    <property type="project" value="TreeGrafter"/>
</dbReference>
<name>A0A091NVP7_APAVI</name>
<keyword evidence="3" id="KW-1185">Reference proteome</keyword>
<feature type="non-terminal residue" evidence="2">
    <location>
        <position position="1"/>
    </location>
</feature>
<dbReference type="Proteomes" id="UP000054244">
    <property type="component" value="Unassembled WGS sequence"/>
</dbReference>
<evidence type="ECO:0000313" key="3">
    <source>
        <dbReference type="Proteomes" id="UP000054244"/>
    </source>
</evidence>
<evidence type="ECO:0000256" key="1">
    <source>
        <dbReference type="SAM" id="MobiDB-lite"/>
    </source>
</evidence>
<dbReference type="GO" id="GO:0046599">
    <property type="term" value="P:regulation of centriole replication"/>
    <property type="evidence" value="ECO:0007669"/>
    <property type="project" value="TreeGrafter"/>
</dbReference>
<dbReference type="EMBL" id="KL375624">
    <property type="protein sequence ID" value="KFP83540.1"/>
    <property type="molecule type" value="Genomic_DNA"/>
</dbReference>
<reference evidence="2 3" key="1">
    <citation type="submission" date="2014-04" db="EMBL/GenBank/DDBJ databases">
        <title>Genome evolution of avian class.</title>
        <authorList>
            <person name="Zhang G."/>
            <person name="Li C."/>
        </authorList>
    </citation>
    <scope>NUCLEOTIDE SEQUENCE [LARGE SCALE GENOMIC DNA]</scope>
    <source>
        <strain evidence="2">BGI_N311</strain>
    </source>
</reference>
<dbReference type="PANTHER" id="PTHR21553:SF26">
    <property type="entry name" value="ALMS MOTIF DOMAIN-CONTAINING PROTEIN"/>
    <property type="match status" value="1"/>
</dbReference>
<feature type="non-terminal residue" evidence="2">
    <location>
        <position position="164"/>
    </location>
</feature>